<gene>
    <name evidence="2" type="ORF">PXEA_LOCUS11100</name>
</gene>
<dbReference type="InterPro" id="IPR000198">
    <property type="entry name" value="RhoGAP_dom"/>
</dbReference>
<sequence>MAGIGSSSSDLSASRLLMEWNSCVEALTSLADLVKRASAFTITPYRHTEGGGSNEDSLHPVAPEAFSLMNTLLPILMPRCRQFLEALLRGGMPLLDSLFRS</sequence>
<dbReference type="Proteomes" id="UP000784294">
    <property type="component" value="Unassembled WGS sequence"/>
</dbReference>
<evidence type="ECO:0000259" key="1">
    <source>
        <dbReference type="PROSITE" id="PS50238"/>
    </source>
</evidence>
<evidence type="ECO:0000313" key="3">
    <source>
        <dbReference type="Proteomes" id="UP000784294"/>
    </source>
</evidence>
<name>A0A3S5AIT1_9PLAT</name>
<dbReference type="EMBL" id="CAAALY010033642">
    <property type="protein sequence ID" value="VEL17660.1"/>
    <property type="molecule type" value="Genomic_DNA"/>
</dbReference>
<dbReference type="PROSITE" id="PS50238">
    <property type="entry name" value="RHOGAP"/>
    <property type="match status" value="1"/>
</dbReference>
<reference evidence="2" key="1">
    <citation type="submission" date="2018-11" db="EMBL/GenBank/DDBJ databases">
        <authorList>
            <consortium name="Pathogen Informatics"/>
        </authorList>
    </citation>
    <scope>NUCLEOTIDE SEQUENCE</scope>
</reference>
<protein>
    <recommendedName>
        <fullName evidence="1">Rho-GAP domain-containing protein</fullName>
    </recommendedName>
</protein>
<evidence type="ECO:0000313" key="2">
    <source>
        <dbReference type="EMBL" id="VEL17660.1"/>
    </source>
</evidence>
<dbReference type="AlphaFoldDB" id="A0A3S5AIT1"/>
<feature type="domain" description="Rho-GAP" evidence="1">
    <location>
        <begin position="66"/>
        <end position="101"/>
    </location>
</feature>
<accession>A0A3S5AIT1</accession>
<organism evidence="2 3">
    <name type="scientific">Protopolystoma xenopodis</name>
    <dbReference type="NCBI Taxonomy" id="117903"/>
    <lineage>
        <taxon>Eukaryota</taxon>
        <taxon>Metazoa</taxon>
        <taxon>Spiralia</taxon>
        <taxon>Lophotrochozoa</taxon>
        <taxon>Platyhelminthes</taxon>
        <taxon>Monogenea</taxon>
        <taxon>Polyopisthocotylea</taxon>
        <taxon>Polystomatidea</taxon>
        <taxon>Polystomatidae</taxon>
        <taxon>Protopolystoma</taxon>
    </lineage>
</organism>
<keyword evidence="3" id="KW-1185">Reference proteome</keyword>
<proteinExistence type="predicted"/>
<comment type="caution">
    <text evidence="2">The sequence shown here is derived from an EMBL/GenBank/DDBJ whole genome shotgun (WGS) entry which is preliminary data.</text>
</comment>
<dbReference type="GO" id="GO:0007165">
    <property type="term" value="P:signal transduction"/>
    <property type="evidence" value="ECO:0007669"/>
    <property type="project" value="InterPro"/>
</dbReference>